<evidence type="ECO:0000256" key="3">
    <source>
        <dbReference type="ARBA" id="ARBA00022989"/>
    </source>
</evidence>
<dbReference type="InterPro" id="IPR036259">
    <property type="entry name" value="MFS_trans_sf"/>
</dbReference>
<comment type="subcellular location">
    <subcellularLocation>
        <location evidence="1">Cell membrane</location>
        <topology evidence="1">Multi-pass membrane protein</topology>
    </subcellularLocation>
</comment>
<dbReference type="InterPro" id="IPR011701">
    <property type="entry name" value="MFS"/>
</dbReference>
<feature type="transmembrane region" description="Helical" evidence="5">
    <location>
        <begin position="114"/>
        <end position="139"/>
    </location>
</feature>
<feature type="transmembrane region" description="Helical" evidence="5">
    <location>
        <begin position="332"/>
        <end position="350"/>
    </location>
</feature>
<keyword evidence="4 5" id="KW-0472">Membrane</keyword>
<evidence type="ECO:0000313" key="8">
    <source>
        <dbReference type="Proteomes" id="UP001500618"/>
    </source>
</evidence>
<dbReference type="PANTHER" id="PTHR23518">
    <property type="entry name" value="C-METHYLTRANSFERASE"/>
    <property type="match status" value="1"/>
</dbReference>
<feature type="transmembrane region" description="Helical" evidence="5">
    <location>
        <begin position="276"/>
        <end position="295"/>
    </location>
</feature>
<protein>
    <submittedName>
        <fullName evidence="7">MFS transporter</fullName>
    </submittedName>
</protein>
<keyword evidence="8" id="KW-1185">Reference proteome</keyword>
<dbReference type="SUPFAM" id="SSF103473">
    <property type="entry name" value="MFS general substrate transporter"/>
    <property type="match status" value="1"/>
</dbReference>
<dbReference type="CDD" id="cd17370">
    <property type="entry name" value="MFS_MJ1317_like"/>
    <property type="match status" value="1"/>
</dbReference>
<accession>A0ABN2IVG6</accession>
<evidence type="ECO:0000256" key="2">
    <source>
        <dbReference type="ARBA" id="ARBA00022692"/>
    </source>
</evidence>
<feature type="transmembrane region" description="Helical" evidence="5">
    <location>
        <begin position="249"/>
        <end position="270"/>
    </location>
</feature>
<keyword evidence="2 5" id="KW-0812">Transmembrane</keyword>
<feature type="transmembrane region" description="Helical" evidence="5">
    <location>
        <begin position="175"/>
        <end position="194"/>
    </location>
</feature>
<proteinExistence type="predicted"/>
<feature type="transmembrane region" description="Helical" evidence="5">
    <location>
        <begin position="401"/>
        <end position="420"/>
    </location>
</feature>
<evidence type="ECO:0000256" key="4">
    <source>
        <dbReference type="ARBA" id="ARBA00023136"/>
    </source>
</evidence>
<dbReference type="EMBL" id="BAAANY010000038">
    <property type="protein sequence ID" value="GAA1712198.1"/>
    <property type="molecule type" value="Genomic_DNA"/>
</dbReference>
<dbReference type="Proteomes" id="UP001500618">
    <property type="component" value="Unassembled WGS sequence"/>
</dbReference>
<reference evidence="7 8" key="1">
    <citation type="journal article" date="2019" name="Int. J. Syst. Evol. Microbiol.">
        <title>The Global Catalogue of Microorganisms (GCM) 10K type strain sequencing project: providing services to taxonomists for standard genome sequencing and annotation.</title>
        <authorList>
            <consortium name="The Broad Institute Genomics Platform"/>
            <consortium name="The Broad Institute Genome Sequencing Center for Infectious Disease"/>
            <person name="Wu L."/>
            <person name="Ma J."/>
        </authorList>
    </citation>
    <scope>NUCLEOTIDE SEQUENCE [LARGE SCALE GENOMIC DNA]</scope>
    <source>
        <strain evidence="7 8">JCM 14718</strain>
    </source>
</reference>
<sequence length="424" mass="44032">MCDIGVISPPPRLVVRYESVVYLSSVRPGARSGVVGAIGANVVALGLVSLVTDVSSEMVTAVLPAYLVFGLSLSIAQYGLMDGLYTGVTAVTRLLGGYTADRWRARKTVAGAGYALSAVAKIGLLAAGGSALGVGAAIAADRMGKGVRTAPRDAMITLSAEPAALGRAFGVHRTLDSVGAFLGPLVALAVLAGTAQAYDAIFVVSLCVAVLGVLLLILFVRNSHDDVPAQRPLLKEALGLLSDPRIRRLAYAAILLGLVTVGDGFVYLLIQRWQGLPVLWFPLLAVGTNVSYLLLATPLGAIADRFGRWRVVVGGHVALLAVYLLLAGHRGSWPAAILALALYGAFYAAVDGVLMATASPLLPKRVRTSGLALLQTCQALAYLLSSVIFGLAWQAFGPDRAGFVAAAGVLVALPLAVWWLRSAK</sequence>
<dbReference type="InterPro" id="IPR020846">
    <property type="entry name" value="MFS_dom"/>
</dbReference>
<feature type="transmembrane region" description="Helical" evidence="5">
    <location>
        <begin position="33"/>
        <end position="51"/>
    </location>
</feature>
<dbReference type="Gene3D" id="1.20.1250.20">
    <property type="entry name" value="MFS general substrate transporter like domains"/>
    <property type="match status" value="2"/>
</dbReference>
<feature type="transmembrane region" description="Helical" evidence="5">
    <location>
        <begin position="58"/>
        <end position="80"/>
    </location>
</feature>
<dbReference type="Pfam" id="PF07690">
    <property type="entry name" value="MFS_1"/>
    <property type="match status" value="2"/>
</dbReference>
<keyword evidence="3 5" id="KW-1133">Transmembrane helix</keyword>
<feature type="transmembrane region" description="Helical" evidence="5">
    <location>
        <begin position="371"/>
        <end position="395"/>
    </location>
</feature>
<gene>
    <name evidence="7" type="ORF">GCM10009765_71670</name>
</gene>
<evidence type="ECO:0000313" key="7">
    <source>
        <dbReference type="EMBL" id="GAA1712198.1"/>
    </source>
</evidence>
<evidence type="ECO:0000256" key="5">
    <source>
        <dbReference type="SAM" id="Phobius"/>
    </source>
</evidence>
<comment type="caution">
    <text evidence="7">The sequence shown here is derived from an EMBL/GenBank/DDBJ whole genome shotgun (WGS) entry which is preliminary data.</text>
</comment>
<name>A0ABN2IVG6_9ACTN</name>
<evidence type="ECO:0000256" key="1">
    <source>
        <dbReference type="ARBA" id="ARBA00004651"/>
    </source>
</evidence>
<feature type="domain" description="Major facilitator superfamily (MFS) profile" evidence="6">
    <location>
        <begin position="41"/>
        <end position="424"/>
    </location>
</feature>
<feature type="transmembrane region" description="Helical" evidence="5">
    <location>
        <begin position="307"/>
        <end position="326"/>
    </location>
</feature>
<evidence type="ECO:0000259" key="6">
    <source>
        <dbReference type="PROSITE" id="PS50850"/>
    </source>
</evidence>
<feature type="transmembrane region" description="Helical" evidence="5">
    <location>
        <begin position="200"/>
        <end position="220"/>
    </location>
</feature>
<dbReference type="PANTHER" id="PTHR23518:SF2">
    <property type="entry name" value="MAJOR FACILITATOR SUPERFAMILY TRANSPORTER"/>
    <property type="match status" value="1"/>
</dbReference>
<organism evidence="7 8">
    <name type="scientific">Fodinicola feengrottensis</name>
    <dbReference type="NCBI Taxonomy" id="435914"/>
    <lineage>
        <taxon>Bacteria</taxon>
        <taxon>Bacillati</taxon>
        <taxon>Actinomycetota</taxon>
        <taxon>Actinomycetes</taxon>
        <taxon>Mycobacteriales</taxon>
        <taxon>Fodinicola</taxon>
    </lineage>
</organism>
<dbReference type="PROSITE" id="PS50850">
    <property type="entry name" value="MFS"/>
    <property type="match status" value="1"/>
</dbReference>